<keyword evidence="1" id="KW-0472">Membrane</keyword>
<accession>A0A369Z4W0</accession>
<comment type="caution">
    <text evidence="2">The sequence shown here is derived from an EMBL/GenBank/DDBJ whole genome shotgun (WGS) entry which is preliminary data.</text>
</comment>
<reference evidence="2 3" key="1">
    <citation type="submission" date="2018-05" db="EMBL/GenBank/DDBJ databases">
        <title>Draft Genome Sequences for a Diverse set of 7 Haemophilus Species.</title>
        <authorList>
            <person name="Nichols M."/>
            <person name="Topaz N."/>
            <person name="Wang X."/>
            <person name="Wang X."/>
            <person name="Boxrud D."/>
        </authorList>
    </citation>
    <scope>NUCLEOTIDE SEQUENCE [LARGE SCALE GENOMIC DNA]</scope>
    <source>
        <strain evidence="2 3">C2010039593</strain>
    </source>
</reference>
<keyword evidence="1" id="KW-1133">Transmembrane helix</keyword>
<dbReference type="EMBL" id="QEQD01000012">
    <property type="protein sequence ID" value="RDF00140.1"/>
    <property type="molecule type" value="Genomic_DNA"/>
</dbReference>
<evidence type="ECO:0000256" key="1">
    <source>
        <dbReference type="SAM" id="Phobius"/>
    </source>
</evidence>
<dbReference type="Proteomes" id="UP000253999">
    <property type="component" value="Unassembled WGS sequence"/>
</dbReference>
<organism evidence="2 3">
    <name type="scientific">Haemophilus parahaemolyticus</name>
    <dbReference type="NCBI Taxonomy" id="735"/>
    <lineage>
        <taxon>Bacteria</taxon>
        <taxon>Pseudomonadati</taxon>
        <taxon>Pseudomonadota</taxon>
        <taxon>Gammaproteobacteria</taxon>
        <taxon>Pasteurellales</taxon>
        <taxon>Pasteurellaceae</taxon>
        <taxon>Haemophilus</taxon>
    </lineage>
</organism>
<sequence length="71" mass="7813">MKDVLTVFAIAIVGLTPFILFLFGDLVSKAISNVWLGLLVSLLTIFPLVISSMFGMLGIVMYVLRGYESEK</sequence>
<name>A0A369Z4W0_HAEPH</name>
<dbReference type="RefSeq" id="WP_111313627.1">
    <property type="nucleotide sequence ID" value="NZ_CAUPAH010000028.1"/>
</dbReference>
<dbReference type="AlphaFoldDB" id="A0A369Z4W0"/>
<proteinExistence type="predicted"/>
<evidence type="ECO:0000313" key="3">
    <source>
        <dbReference type="Proteomes" id="UP000253999"/>
    </source>
</evidence>
<gene>
    <name evidence="2" type="ORF">DPV98_10090</name>
</gene>
<protein>
    <submittedName>
        <fullName evidence="2">Uncharacterized protein</fullName>
    </submittedName>
</protein>
<feature type="transmembrane region" description="Helical" evidence="1">
    <location>
        <begin position="5"/>
        <end position="23"/>
    </location>
</feature>
<feature type="transmembrane region" description="Helical" evidence="1">
    <location>
        <begin position="35"/>
        <end position="64"/>
    </location>
</feature>
<keyword evidence="1" id="KW-0812">Transmembrane</keyword>
<evidence type="ECO:0000313" key="2">
    <source>
        <dbReference type="EMBL" id="RDF00140.1"/>
    </source>
</evidence>